<dbReference type="InterPro" id="IPR051158">
    <property type="entry name" value="Metallophosphoesterase_sf"/>
</dbReference>
<dbReference type="PANTHER" id="PTHR31302">
    <property type="entry name" value="TRANSMEMBRANE PROTEIN WITH METALLOPHOSPHOESTERASE DOMAIN-RELATED"/>
    <property type="match status" value="1"/>
</dbReference>
<dbReference type="InterPro" id="IPR029052">
    <property type="entry name" value="Metallo-depent_PP-like"/>
</dbReference>
<proteinExistence type="predicted"/>
<protein>
    <submittedName>
        <fullName evidence="4">Metallophosphoesterase</fullName>
    </submittedName>
</protein>
<accession>A0ABZ2LVP2</accession>
<dbReference type="EMBL" id="CP089984">
    <property type="protein sequence ID" value="WXB13200.1"/>
    <property type="molecule type" value="Genomic_DNA"/>
</dbReference>
<dbReference type="InterPro" id="IPR004843">
    <property type="entry name" value="Calcineurin-like_PHP"/>
</dbReference>
<gene>
    <name evidence="4" type="ORF">LZC94_35815</name>
</gene>
<keyword evidence="2" id="KW-0378">Hydrolase</keyword>
<keyword evidence="5" id="KW-1185">Reference proteome</keyword>
<keyword evidence="1" id="KW-0479">Metal-binding</keyword>
<evidence type="ECO:0000256" key="2">
    <source>
        <dbReference type="ARBA" id="ARBA00022801"/>
    </source>
</evidence>
<evidence type="ECO:0000313" key="4">
    <source>
        <dbReference type="EMBL" id="WXB13200.1"/>
    </source>
</evidence>
<dbReference type="PIRSF" id="PIRSF008292">
    <property type="entry name" value="UCP008292"/>
    <property type="match status" value="1"/>
</dbReference>
<evidence type="ECO:0000313" key="5">
    <source>
        <dbReference type="Proteomes" id="UP001370348"/>
    </source>
</evidence>
<organism evidence="4 5">
    <name type="scientific">Pendulispora albinea</name>
    <dbReference type="NCBI Taxonomy" id="2741071"/>
    <lineage>
        <taxon>Bacteria</taxon>
        <taxon>Pseudomonadati</taxon>
        <taxon>Myxococcota</taxon>
        <taxon>Myxococcia</taxon>
        <taxon>Myxococcales</taxon>
        <taxon>Sorangiineae</taxon>
        <taxon>Pendulisporaceae</taxon>
        <taxon>Pendulispora</taxon>
    </lineage>
</organism>
<evidence type="ECO:0000256" key="1">
    <source>
        <dbReference type="ARBA" id="ARBA00022723"/>
    </source>
</evidence>
<feature type="domain" description="Calcineurin-like phosphoesterase" evidence="3">
    <location>
        <begin position="11"/>
        <end position="209"/>
    </location>
</feature>
<dbReference type="Pfam" id="PF00149">
    <property type="entry name" value="Metallophos"/>
    <property type="match status" value="1"/>
</dbReference>
<dbReference type="Gene3D" id="3.60.21.10">
    <property type="match status" value="1"/>
</dbReference>
<dbReference type="Proteomes" id="UP001370348">
    <property type="component" value="Chromosome"/>
</dbReference>
<name>A0ABZ2LVP2_9BACT</name>
<evidence type="ECO:0000259" key="3">
    <source>
        <dbReference type="Pfam" id="PF00149"/>
    </source>
</evidence>
<dbReference type="PANTHER" id="PTHR31302:SF31">
    <property type="entry name" value="PHOSPHODIESTERASE YAEI"/>
    <property type="match status" value="1"/>
</dbReference>
<dbReference type="RefSeq" id="WP_394822820.1">
    <property type="nucleotide sequence ID" value="NZ_CP089984.1"/>
</dbReference>
<dbReference type="InterPro" id="IPR016538">
    <property type="entry name" value="UCP008292"/>
</dbReference>
<sequence>MSEDKPRARVRIAAVGDLHCRKTSMHSISPLLESVNERADVLVLCGDLTDHGTSEEAHILAKELAGVRIPKVGVLGNHDYETGQPEEVTKILEQAGIEILDGEAVEICGVGFAGAKGFIGGFGRGTLGAWGESAIKRIVQEAIDEALKLESALSRLRTERRVAILHYAPVRDTVEGEPVEIFPYLGCGRLAEPLNRYPVDALFHGHAHHGCPEGRTNTGVPVYNVALPLLRTLPESPTYRLLTLGA</sequence>
<reference evidence="4 5" key="1">
    <citation type="submission" date="2021-12" db="EMBL/GenBank/DDBJ databases">
        <title>Discovery of the Pendulisporaceae a myxobacterial family with distinct sporulation behavior and unique specialized metabolism.</title>
        <authorList>
            <person name="Garcia R."/>
            <person name="Popoff A."/>
            <person name="Bader C.D."/>
            <person name="Loehr J."/>
            <person name="Walesch S."/>
            <person name="Walt C."/>
            <person name="Boldt J."/>
            <person name="Bunk B."/>
            <person name="Haeckl F.J.F.P.J."/>
            <person name="Gunesch A.P."/>
            <person name="Birkelbach J."/>
            <person name="Nuebel U."/>
            <person name="Pietschmann T."/>
            <person name="Bach T."/>
            <person name="Mueller R."/>
        </authorList>
    </citation>
    <scope>NUCLEOTIDE SEQUENCE [LARGE SCALE GENOMIC DNA]</scope>
    <source>
        <strain evidence="4 5">MSr11954</strain>
    </source>
</reference>
<dbReference type="SUPFAM" id="SSF56300">
    <property type="entry name" value="Metallo-dependent phosphatases"/>
    <property type="match status" value="1"/>
</dbReference>